<dbReference type="InterPro" id="IPR018540">
    <property type="entry name" value="Spo0E-like"/>
</dbReference>
<accession>A0ABY4HFJ8</accession>
<dbReference type="RefSeq" id="WP_245035410.1">
    <property type="nucleotide sequence ID" value="NZ_CP095075.1"/>
</dbReference>
<protein>
    <submittedName>
        <fullName evidence="1">Aspartyl-phosphate phosphatase Spo0E family protein</fullName>
    </submittedName>
</protein>
<dbReference type="Proteomes" id="UP000830326">
    <property type="component" value="Chromosome"/>
</dbReference>
<sequence>MENELRNEIEDLRQELYALYTMHQTMAHPQVIRLSQLLDDKIIAYQKAVCYGS</sequence>
<dbReference type="Pfam" id="PF09388">
    <property type="entry name" value="SpoOE-like"/>
    <property type="match status" value="1"/>
</dbReference>
<evidence type="ECO:0000313" key="1">
    <source>
        <dbReference type="EMBL" id="UOR13676.1"/>
    </source>
</evidence>
<gene>
    <name evidence="1" type="ORF">MUO15_09665</name>
</gene>
<dbReference type="Gene3D" id="4.10.280.10">
    <property type="entry name" value="Helix-loop-helix DNA-binding domain"/>
    <property type="match status" value="1"/>
</dbReference>
<dbReference type="EMBL" id="CP095075">
    <property type="protein sequence ID" value="UOR13676.1"/>
    <property type="molecule type" value="Genomic_DNA"/>
</dbReference>
<dbReference type="InterPro" id="IPR036638">
    <property type="entry name" value="HLH_DNA-bd_sf"/>
</dbReference>
<organism evidence="1 2">
    <name type="scientific">Halobacillus amylolyticus</name>
    <dbReference type="NCBI Taxonomy" id="2932259"/>
    <lineage>
        <taxon>Bacteria</taxon>
        <taxon>Bacillati</taxon>
        <taxon>Bacillota</taxon>
        <taxon>Bacilli</taxon>
        <taxon>Bacillales</taxon>
        <taxon>Bacillaceae</taxon>
        <taxon>Halobacillus</taxon>
    </lineage>
</organism>
<dbReference type="SUPFAM" id="SSF140500">
    <property type="entry name" value="BAS1536-like"/>
    <property type="match status" value="1"/>
</dbReference>
<dbReference type="InterPro" id="IPR037208">
    <property type="entry name" value="Spo0E-like_sf"/>
</dbReference>
<keyword evidence="2" id="KW-1185">Reference proteome</keyword>
<evidence type="ECO:0000313" key="2">
    <source>
        <dbReference type="Proteomes" id="UP000830326"/>
    </source>
</evidence>
<proteinExistence type="predicted"/>
<reference evidence="1" key="1">
    <citation type="submission" date="2022-04" db="EMBL/GenBank/DDBJ databases">
        <title>Halobacillus sp. isolated from saltern.</title>
        <authorList>
            <person name="Won M."/>
            <person name="Lee C.-M."/>
            <person name="Woen H.-Y."/>
            <person name="Kwon S.-W."/>
        </authorList>
    </citation>
    <scope>NUCLEOTIDE SEQUENCE</scope>
    <source>
        <strain evidence="1">SSHM10-5</strain>
    </source>
</reference>
<name>A0ABY4HFJ8_9BACI</name>